<dbReference type="EMBL" id="JADFAR010000027">
    <property type="protein sequence ID" value="MBE5728662.1"/>
    <property type="molecule type" value="Genomic_DNA"/>
</dbReference>
<protein>
    <submittedName>
        <fullName evidence="1">Uncharacterized protein</fullName>
    </submittedName>
</protein>
<reference evidence="1 2" key="1">
    <citation type="submission" date="2020-09" db="EMBL/GenBank/DDBJ databases">
        <title>Genomic characterization of a novel Parvarchaeota family in acid mine drainage sediments.</title>
        <authorList>
            <person name="Luo Z.-H."/>
        </authorList>
    </citation>
    <scope>NUCLEOTIDE SEQUENCE [LARGE SCALE GENOMIC DNA]</scope>
    <source>
        <strain evidence="1">MAS1_bins.189</strain>
    </source>
</reference>
<evidence type="ECO:0000313" key="2">
    <source>
        <dbReference type="Proteomes" id="UP000718571"/>
    </source>
</evidence>
<name>A0A8T3URV5_9ARCH</name>
<comment type="caution">
    <text evidence="1">The sequence shown here is derived from an EMBL/GenBank/DDBJ whole genome shotgun (WGS) entry which is preliminary data.</text>
</comment>
<sequence length="367" mass="41386">MAIDYNQTMGHLWWEIIEDETLDYPDMRETWSLLKDVSNGRMSWGMFNLRWVKLIAKKHISEERGSNFWIERASANGITEKKIDDTKSLDELVKVLGYADYDKLKQEDGYEKFYKPKDISISDLYRSDSSGTTGTPKTVYHGSLPLTFSALDEVIGIVDTVPQSALDGKKLLCLGPKGAYQQEHRILAEILNMNYVDLSFDTKGLKNKPPEEVNKVIGPVIENTLYQLVDGNVGVMTGTPQTLYNMPKDLIGGVKVIKMSGVEINAYEIQKLESEFGEKGTNFIPMYGHFAGKSSIGKLNNNSIEYFPPYPFTIYKFGDSVDYGQRGRTELIVAQPELLLIQPEDYGKKVKSDKIFKGIDGIADPSR</sequence>
<gene>
    <name evidence="1" type="ORF">IHE51_02265</name>
</gene>
<dbReference type="Proteomes" id="UP000718571">
    <property type="component" value="Unassembled WGS sequence"/>
</dbReference>
<accession>A0A8T3URV5</accession>
<organism evidence="1 2">
    <name type="scientific">Candidatus Acidifodinimicrobium mancum</name>
    <dbReference type="NCBI Taxonomy" id="2898728"/>
    <lineage>
        <taxon>Archaea</taxon>
        <taxon>Candidatus Parvarchaeota</taxon>
        <taxon>Candidatus Acidifodinimicrobiaceae</taxon>
        <taxon>Candidatus Acidifodinimicrobium</taxon>
    </lineage>
</organism>
<evidence type="ECO:0000313" key="1">
    <source>
        <dbReference type="EMBL" id="MBE5728662.1"/>
    </source>
</evidence>
<proteinExistence type="predicted"/>
<dbReference type="AlphaFoldDB" id="A0A8T3URV5"/>